<evidence type="ECO:0000313" key="2">
    <source>
        <dbReference type="Ensembl" id="ENSCAFP00020008321.1"/>
    </source>
</evidence>
<reference evidence="2" key="1">
    <citation type="submission" date="2025-08" db="UniProtKB">
        <authorList>
            <consortium name="Ensembl"/>
        </authorList>
    </citation>
    <scope>IDENTIFICATION</scope>
</reference>
<dbReference type="Ensembl" id="ENSCAFT00020009660.1">
    <property type="protein sequence ID" value="ENSCAFP00020008321.1"/>
    <property type="gene ID" value="ENSCAFG00020006742.1"/>
</dbReference>
<evidence type="ECO:0000313" key="3">
    <source>
        <dbReference type="Proteomes" id="UP000694391"/>
    </source>
</evidence>
<keyword evidence="1" id="KW-0472">Membrane</keyword>
<reference evidence="2" key="2">
    <citation type="submission" date="2025-09" db="UniProtKB">
        <authorList>
            <consortium name="Ensembl"/>
        </authorList>
    </citation>
    <scope>IDENTIFICATION</scope>
</reference>
<dbReference type="GeneTree" id="ENSGT00950000185187"/>
<dbReference type="AlphaFoldDB" id="A0A8C0K132"/>
<feature type="transmembrane region" description="Helical" evidence="1">
    <location>
        <begin position="37"/>
        <end position="61"/>
    </location>
</feature>
<keyword evidence="1" id="KW-0812">Transmembrane</keyword>
<evidence type="ECO:0000256" key="1">
    <source>
        <dbReference type="SAM" id="Phobius"/>
    </source>
</evidence>
<dbReference type="Proteomes" id="UP000694391">
    <property type="component" value="Unplaced"/>
</dbReference>
<organism evidence="2 3">
    <name type="scientific">Canis lupus dingo</name>
    <name type="common">dingo</name>
    <dbReference type="NCBI Taxonomy" id="286419"/>
    <lineage>
        <taxon>Eukaryota</taxon>
        <taxon>Metazoa</taxon>
        <taxon>Chordata</taxon>
        <taxon>Craniata</taxon>
        <taxon>Vertebrata</taxon>
        <taxon>Euteleostomi</taxon>
        <taxon>Mammalia</taxon>
        <taxon>Eutheria</taxon>
        <taxon>Laurasiatheria</taxon>
        <taxon>Carnivora</taxon>
        <taxon>Caniformia</taxon>
        <taxon>Canidae</taxon>
        <taxon>Canis</taxon>
    </lineage>
</organism>
<proteinExistence type="predicted"/>
<accession>A0A8C0K132</accession>
<protein>
    <submittedName>
        <fullName evidence="2">Uncharacterized protein</fullName>
    </submittedName>
</protein>
<keyword evidence="1" id="KW-1133">Transmembrane helix</keyword>
<sequence length="71" mass="8306">FKLKDLLIRLLGFPRAHLPIVYLRYTLHVLSYMVNNMLALTIFILFSFCLNLFCLALCTWLKGMRVLKGKS</sequence>
<keyword evidence="3" id="KW-1185">Reference proteome</keyword>
<name>A0A8C0K132_CANLU</name>